<reference evidence="6 7" key="1">
    <citation type="submission" date="2019-07" db="EMBL/GenBank/DDBJ databases">
        <title>Whole genome shotgun sequence of Chitinophaga cymbidii NBRC 109752.</title>
        <authorList>
            <person name="Hosoyama A."/>
            <person name="Uohara A."/>
            <person name="Ohji S."/>
            <person name="Ichikawa N."/>
        </authorList>
    </citation>
    <scope>NUCLEOTIDE SEQUENCE [LARGE SCALE GENOMIC DNA]</scope>
    <source>
        <strain evidence="6 7">NBRC 109752</strain>
    </source>
</reference>
<evidence type="ECO:0000256" key="3">
    <source>
        <dbReference type="PIRSR" id="PIRSR601559-50"/>
    </source>
</evidence>
<dbReference type="PANTHER" id="PTHR10819">
    <property type="entry name" value="PHOSPHOTRIESTERASE-RELATED"/>
    <property type="match status" value="1"/>
</dbReference>
<feature type="binding site" description="via carbamate group" evidence="4">
    <location>
        <position position="136"/>
    </location>
    <ligand>
        <name>Zn(2+)</name>
        <dbReference type="ChEBI" id="CHEBI:29105"/>
        <label>1</label>
    </ligand>
</feature>
<feature type="binding site" evidence="4">
    <location>
        <position position="197"/>
    </location>
    <ligand>
        <name>Zn(2+)</name>
        <dbReference type="ChEBI" id="CHEBI:29105"/>
        <label>2</label>
    </ligand>
</feature>
<feature type="binding site" evidence="4">
    <location>
        <position position="251"/>
    </location>
    <ligand>
        <name>Zn(2+)</name>
        <dbReference type="ChEBI" id="CHEBI:29105"/>
        <label>1</label>
    </ligand>
</feature>
<name>A0A512RRV0_9BACT</name>
<dbReference type="SUPFAM" id="SSF51556">
    <property type="entry name" value="Metallo-dependent hydrolases"/>
    <property type="match status" value="1"/>
</dbReference>
<dbReference type="InterPro" id="IPR001559">
    <property type="entry name" value="Phosphotriesterase"/>
</dbReference>
<keyword evidence="2" id="KW-0378">Hydrolase</keyword>
<feature type="binding site" description="via carbamate group" evidence="4">
    <location>
        <position position="136"/>
    </location>
    <ligand>
        <name>Zn(2+)</name>
        <dbReference type="ChEBI" id="CHEBI:29105"/>
        <label>2</label>
    </ligand>
</feature>
<dbReference type="PIRSF" id="PIRSF016839">
    <property type="entry name" value="PhP"/>
    <property type="match status" value="1"/>
</dbReference>
<comment type="cofactor">
    <cofactor evidence="4">
        <name>a divalent metal cation</name>
        <dbReference type="ChEBI" id="CHEBI:60240"/>
    </cofactor>
    <text evidence="4">Binds 2 divalent metal cations per subunit.</text>
</comment>
<evidence type="ECO:0000256" key="5">
    <source>
        <dbReference type="PROSITE-ProRule" id="PRU00679"/>
    </source>
</evidence>
<evidence type="ECO:0000256" key="1">
    <source>
        <dbReference type="ARBA" id="ARBA00022723"/>
    </source>
</evidence>
<gene>
    <name evidence="6" type="ORF">CCY01nite_46660</name>
</gene>
<evidence type="ECO:0000313" key="7">
    <source>
        <dbReference type="Proteomes" id="UP000321436"/>
    </source>
</evidence>
<proteinExistence type="inferred from homology"/>
<organism evidence="6 7">
    <name type="scientific">Chitinophaga cymbidii</name>
    <dbReference type="NCBI Taxonomy" id="1096750"/>
    <lineage>
        <taxon>Bacteria</taxon>
        <taxon>Pseudomonadati</taxon>
        <taxon>Bacteroidota</taxon>
        <taxon>Chitinophagia</taxon>
        <taxon>Chitinophagales</taxon>
        <taxon>Chitinophagaceae</taxon>
        <taxon>Chitinophaga</taxon>
    </lineage>
</organism>
<dbReference type="Pfam" id="PF02126">
    <property type="entry name" value="PTE"/>
    <property type="match status" value="1"/>
</dbReference>
<dbReference type="PANTHER" id="PTHR10819:SF3">
    <property type="entry name" value="PHOSPHOTRIESTERASE-RELATED PROTEIN"/>
    <property type="match status" value="1"/>
</dbReference>
<keyword evidence="7" id="KW-1185">Reference proteome</keyword>
<evidence type="ECO:0000256" key="4">
    <source>
        <dbReference type="PIRSR" id="PIRSR601559-51"/>
    </source>
</evidence>
<dbReference type="AlphaFoldDB" id="A0A512RRV0"/>
<protein>
    <submittedName>
        <fullName evidence="6">Aryldialkylphosphatase</fullName>
    </submittedName>
</protein>
<comment type="similarity">
    <text evidence="5">Belongs to the metallo-dependent hydrolases superfamily. Phosphotriesterase family.</text>
</comment>
<evidence type="ECO:0000313" key="6">
    <source>
        <dbReference type="EMBL" id="GEP98406.1"/>
    </source>
</evidence>
<feature type="binding site" evidence="4">
    <location>
        <position position="20"/>
    </location>
    <ligand>
        <name>Zn(2+)</name>
        <dbReference type="ChEBI" id="CHEBI:29105"/>
        <label>1</label>
    </ligand>
</feature>
<dbReference type="GO" id="GO:0008270">
    <property type="term" value="F:zinc ion binding"/>
    <property type="evidence" value="ECO:0007669"/>
    <property type="project" value="InterPro"/>
</dbReference>
<comment type="caution">
    <text evidence="6">The sequence shown here is derived from an EMBL/GenBank/DDBJ whole genome shotgun (WGS) entry which is preliminary data.</text>
</comment>
<accession>A0A512RRV0</accession>
<dbReference type="EMBL" id="BKAU01000006">
    <property type="protein sequence ID" value="GEP98406.1"/>
    <property type="molecule type" value="Genomic_DNA"/>
</dbReference>
<dbReference type="Proteomes" id="UP000321436">
    <property type="component" value="Unassembled WGS sequence"/>
</dbReference>
<sequence>MGVNGWIPPSKLGYFLTHEHVMVDFIEAGKISKDRYNIDEVYKTALPFLTDVRKAGCATMLECTPAYLGRDVQLLQRLSKATGLHLVTNTGYYGASKEKHLPEHAYTETAEQLAARWVREFQEGIEGTAVRPGFIKLAADKAPLTPVQQKLVHAGALAHLQTGLTIGIHSGDGAAAQEELKILQEHGVSPEAFVWIHAQNETDFSIFSEMAEAGVWVEFDALKTDNHAQYLKLLRYMKDKGLLHKVLLSQDSGWYYVGDPGGGPYRPYTELFNAFIPALLRNGFTQRDVDLVLKRNPVEAFGVRVRRAD</sequence>
<feature type="binding site" evidence="4">
    <location>
        <position position="18"/>
    </location>
    <ligand>
        <name>Zn(2+)</name>
        <dbReference type="ChEBI" id="CHEBI:29105"/>
        <label>1</label>
    </ligand>
</feature>
<dbReference type="Gene3D" id="3.20.20.140">
    <property type="entry name" value="Metal-dependent hydrolases"/>
    <property type="match status" value="1"/>
</dbReference>
<dbReference type="GO" id="GO:0016787">
    <property type="term" value="F:hydrolase activity"/>
    <property type="evidence" value="ECO:0007669"/>
    <property type="project" value="UniProtKB-KW"/>
</dbReference>
<dbReference type="PROSITE" id="PS51347">
    <property type="entry name" value="PHOSPHOTRIESTERASE_2"/>
    <property type="match status" value="1"/>
</dbReference>
<evidence type="ECO:0000256" key="2">
    <source>
        <dbReference type="ARBA" id="ARBA00022801"/>
    </source>
</evidence>
<dbReference type="InterPro" id="IPR032466">
    <property type="entry name" value="Metal_Hydrolase"/>
</dbReference>
<feature type="modified residue" description="N6-carboxylysine" evidence="3 5">
    <location>
        <position position="136"/>
    </location>
</feature>
<keyword evidence="1 4" id="KW-0479">Metal-binding</keyword>
<feature type="binding site" evidence="4">
    <location>
        <position position="169"/>
    </location>
    <ligand>
        <name>Zn(2+)</name>
        <dbReference type="ChEBI" id="CHEBI:29105"/>
        <label>2</label>
    </ligand>
</feature>